<reference evidence="1" key="1">
    <citation type="submission" date="2021-03" db="EMBL/GenBank/DDBJ databases">
        <title>Draft genome sequence of rust myrtle Austropuccinia psidii MF-1, a brazilian biotype.</title>
        <authorList>
            <person name="Quecine M.C."/>
            <person name="Pachon D.M.R."/>
            <person name="Bonatelli M.L."/>
            <person name="Correr F.H."/>
            <person name="Franceschini L.M."/>
            <person name="Leite T.F."/>
            <person name="Margarido G.R.A."/>
            <person name="Almeida C.A."/>
            <person name="Ferrarezi J.A."/>
            <person name="Labate C.A."/>
        </authorList>
    </citation>
    <scope>NUCLEOTIDE SEQUENCE</scope>
    <source>
        <strain evidence="1">MF-1</strain>
    </source>
</reference>
<name>A0A9Q3CI35_9BASI</name>
<evidence type="ECO:0000313" key="2">
    <source>
        <dbReference type="Proteomes" id="UP000765509"/>
    </source>
</evidence>
<organism evidence="1 2">
    <name type="scientific">Austropuccinia psidii MF-1</name>
    <dbReference type="NCBI Taxonomy" id="1389203"/>
    <lineage>
        <taxon>Eukaryota</taxon>
        <taxon>Fungi</taxon>
        <taxon>Dikarya</taxon>
        <taxon>Basidiomycota</taxon>
        <taxon>Pucciniomycotina</taxon>
        <taxon>Pucciniomycetes</taxon>
        <taxon>Pucciniales</taxon>
        <taxon>Sphaerophragmiaceae</taxon>
        <taxon>Austropuccinia</taxon>
    </lineage>
</organism>
<comment type="caution">
    <text evidence="1">The sequence shown here is derived from an EMBL/GenBank/DDBJ whole genome shotgun (WGS) entry which is preliminary data.</text>
</comment>
<gene>
    <name evidence="1" type="ORF">O181_025459</name>
</gene>
<accession>A0A9Q3CI35</accession>
<proteinExistence type="predicted"/>
<dbReference type="OrthoDB" id="3265539at2759"/>
<keyword evidence="2" id="KW-1185">Reference proteome</keyword>
<dbReference type="Proteomes" id="UP000765509">
    <property type="component" value="Unassembled WGS sequence"/>
</dbReference>
<dbReference type="AlphaFoldDB" id="A0A9Q3CI35"/>
<sequence length="112" mass="12709">MYLNIVEGLSIELREKYKSTGSSFLDWKGRKKSILHMKKFYSLVLGTENAAIASERNKLEPERRELGFEIICIDCDVEIAAQFSSKANDDTVLLGASIDKFYIPKTIQNLTT</sequence>
<evidence type="ECO:0000313" key="1">
    <source>
        <dbReference type="EMBL" id="MBW0485744.1"/>
    </source>
</evidence>
<dbReference type="EMBL" id="AVOT02008307">
    <property type="protein sequence ID" value="MBW0485744.1"/>
    <property type="molecule type" value="Genomic_DNA"/>
</dbReference>
<protein>
    <submittedName>
        <fullName evidence="1">Uncharacterized protein</fullName>
    </submittedName>
</protein>